<dbReference type="CDD" id="cd03257">
    <property type="entry name" value="ABC_NikE_OppD_transporters"/>
    <property type="match status" value="2"/>
</dbReference>
<dbReference type="OrthoDB" id="9814623at2"/>
<dbReference type="RefSeq" id="WP_104762613.1">
    <property type="nucleotide sequence ID" value="NZ_FZPM01000005.1"/>
</dbReference>
<dbReference type="Proteomes" id="UP000256424">
    <property type="component" value="Unassembled WGS sequence"/>
</dbReference>
<dbReference type="PROSITE" id="PS50893">
    <property type="entry name" value="ABC_TRANSPORTER_2"/>
    <property type="match status" value="2"/>
</dbReference>
<dbReference type="Gene3D" id="3.40.50.300">
    <property type="entry name" value="P-loop containing nucleotide triphosphate hydrolases"/>
    <property type="match status" value="2"/>
</dbReference>
<accession>A0A3D8J8F0</accession>
<keyword evidence="2" id="KW-0547">Nucleotide-binding</keyword>
<evidence type="ECO:0000259" key="4">
    <source>
        <dbReference type="PROSITE" id="PS50893"/>
    </source>
</evidence>
<dbReference type="SUPFAM" id="SSF52540">
    <property type="entry name" value="P-loop containing nucleoside triphosphate hydrolases"/>
    <property type="match status" value="2"/>
</dbReference>
<sequence>MDKVASIKFDDTKQILSFFRSKKSLQHYLQHERNYSTLPLLQVNNLNVSFFHDTDSKDSSAFGLKDISFTLGHGERIGIVGESGSGKSLLMRVIMGLEHHIHLQTGQIFFENIDILALQEWKTQPTKTNQTSTIRYKKQGFGTSKKMRALLGKDIAYIPQDTLNALNPTHTVFKQIEEILILHKDTLHYKTSQQGLSPKQIRKQYILDLCQELGLESSILKRFPHELSGGQRQRVIICMALASKPKLIICDEPTTALDANLTLQTIQLLKSISRTYRIGMLFVTHDLGLLTHFCKKIMIMQNGAIIETIHNLKDDMIKYSKNSYNFTCNYTNNLFEANFLTPKFLLESTLNKEAITDSLNKKKAMQLEDFSVGIYKHRFFNKYFQAITKNISFSLQEGKTLGVIGQSGSGKSTLAQGIVHLMHTQGQDSYFGKQLSSNGILDKQNLKKFRDIVQIVFQDSTSSLNPRFRVQELVSEGLTLRGIPKPQIAKTIEEIFTFLQLEKHLLSRYPKELSGGQRQRVAIARAMVLKPKILILDEPTSALDKFVQKKTLNLLQDMQKIFSLSYVFITHDLDVLAHICDDVLVLHQGKVIESCDVYTLLHYPKHEYTQQLVAMHQSSNKFY</sequence>
<feature type="domain" description="ABC transporter" evidence="4">
    <location>
        <begin position="41"/>
        <end position="327"/>
    </location>
</feature>
<dbReference type="InterPro" id="IPR017871">
    <property type="entry name" value="ABC_transporter-like_CS"/>
</dbReference>
<keyword evidence="1" id="KW-0813">Transport</keyword>
<comment type="caution">
    <text evidence="5">The sequence shown here is derived from an EMBL/GenBank/DDBJ whole genome shotgun (WGS) entry which is preliminary data.</text>
</comment>
<proteinExistence type="predicted"/>
<feature type="domain" description="ABC transporter" evidence="4">
    <location>
        <begin position="365"/>
        <end position="613"/>
    </location>
</feature>
<evidence type="ECO:0000256" key="2">
    <source>
        <dbReference type="ARBA" id="ARBA00022741"/>
    </source>
</evidence>
<evidence type="ECO:0000256" key="1">
    <source>
        <dbReference type="ARBA" id="ARBA00022448"/>
    </source>
</evidence>
<gene>
    <name evidence="5" type="ORF">CQA66_00925</name>
</gene>
<dbReference type="SMART" id="SM00382">
    <property type="entry name" value="AAA"/>
    <property type="match status" value="2"/>
</dbReference>
<dbReference type="Pfam" id="PF00005">
    <property type="entry name" value="ABC_tran"/>
    <property type="match status" value="2"/>
</dbReference>
<dbReference type="InterPro" id="IPR027417">
    <property type="entry name" value="P-loop_NTPase"/>
</dbReference>
<name>A0A3D8J8F0_9HELI</name>
<dbReference type="PROSITE" id="PS00211">
    <property type="entry name" value="ABC_TRANSPORTER_1"/>
    <property type="match status" value="2"/>
</dbReference>
<dbReference type="PANTHER" id="PTHR43776:SF8">
    <property type="entry name" value="ABC TRANSPORTER, ATP-BINDING PROTEIN"/>
    <property type="match status" value="1"/>
</dbReference>
<dbReference type="InterPro" id="IPR003439">
    <property type="entry name" value="ABC_transporter-like_ATP-bd"/>
</dbReference>
<dbReference type="InterPro" id="IPR003593">
    <property type="entry name" value="AAA+_ATPase"/>
</dbReference>
<dbReference type="EMBL" id="NXLW01000001">
    <property type="protein sequence ID" value="RDU73779.1"/>
    <property type="molecule type" value="Genomic_DNA"/>
</dbReference>
<organism evidence="5 6">
    <name type="scientific">Helicobacter aurati</name>
    <dbReference type="NCBI Taxonomy" id="137778"/>
    <lineage>
        <taxon>Bacteria</taxon>
        <taxon>Pseudomonadati</taxon>
        <taxon>Campylobacterota</taxon>
        <taxon>Epsilonproteobacteria</taxon>
        <taxon>Campylobacterales</taxon>
        <taxon>Helicobacteraceae</taxon>
        <taxon>Helicobacter</taxon>
    </lineage>
</organism>
<evidence type="ECO:0000313" key="6">
    <source>
        <dbReference type="Proteomes" id="UP000256424"/>
    </source>
</evidence>
<dbReference type="InterPro" id="IPR050319">
    <property type="entry name" value="ABC_transp_ATP-bind"/>
</dbReference>
<keyword evidence="6" id="KW-1185">Reference proteome</keyword>
<protein>
    <submittedName>
        <fullName evidence="5">ABC transporter ATP-binding protein</fullName>
    </submittedName>
</protein>
<dbReference type="GO" id="GO:0016887">
    <property type="term" value="F:ATP hydrolysis activity"/>
    <property type="evidence" value="ECO:0007669"/>
    <property type="project" value="InterPro"/>
</dbReference>
<reference evidence="5 6" key="1">
    <citation type="submission" date="2018-04" db="EMBL/GenBank/DDBJ databases">
        <title>Novel Campyloabacter and Helicobacter Species and Strains.</title>
        <authorList>
            <person name="Mannion A.J."/>
            <person name="Shen Z."/>
            <person name="Fox J.G."/>
        </authorList>
    </citation>
    <scope>NUCLEOTIDE SEQUENCE [LARGE SCALE GENOMIC DNA]</scope>
    <source>
        <strain evidence="5 6">MIT 97-5075</strain>
    </source>
</reference>
<evidence type="ECO:0000313" key="5">
    <source>
        <dbReference type="EMBL" id="RDU73779.1"/>
    </source>
</evidence>
<dbReference type="PANTHER" id="PTHR43776">
    <property type="entry name" value="TRANSPORT ATP-BINDING PROTEIN"/>
    <property type="match status" value="1"/>
</dbReference>
<dbReference type="GO" id="GO:0055085">
    <property type="term" value="P:transmembrane transport"/>
    <property type="evidence" value="ECO:0007669"/>
    <property type="project" value="UniProtKB-ARBA"/>
</dbReference>
<keyword evidence="3 5" id="KW-0067">ATP-binding</keyword>
<dbReference type="GO" id="GO:0005524">
    <property type="term" value="F:ATP binding"/>
    <property type="evidence" value="ECO:0007669"/>
    <property type="project" value="UniProtKB-KW"/>
</dbReference>
<evidence type="ECO:0000256" key="3">
    <source>
        <dbReference type="ARBA" id="ARBA00022840"/>
    </source>
</evidence>
<dbReference type="AlphaFoldDB" id="A0A3D8J8F0"/>